<proteinExistence type="inferred from homology"/>
<evidence type="ECO:0000256" key="1">
    <source>
        <dbReference type="ARBA" id="ARBA00038076"/>
    </source>
</evidence>
<keyword evidence="6" id="KW-1185">Reference proteome</keyword>
<dbReference type="EMBL" id="BSUM01000001">
    <property type="protein sequence ID" value="GMA33060.1"/>
    <property type="molecule type" value="Genomic_DNA"/>
</dbReference>
<evidence type="ECO:0000313" key="6">
    <source>
        <dbReference type="Proteomes" id="UP001157161"/>
    </source>
</evidence>
<dbReference type="RefSeq" id="WP_284251747.1">
    <property type="nucleotide sequence ID" value="NZ_BSUM01000001.1"/>
</dbReference>
<keyword evidence="3" id="KW-1133">Transmembrane helix</keyword>
<comment type="similarity">
    <text evidence="1">Belongs to the ABC-4 integral membrane protein family.</text>
</comment>
<sequence length="229" mass="23339">MWRLTWAQMRRNVGKLIAVGIAIALGTGFITATFVTTNAVEQTALAAATAQTGDPDLVVSSSSYALDDASRDAIAAVDGVAASQAWTNTFREVATASGQEVLMLNPPAADDRLGNTTLLEGAAPSAPGEIALPTGTADRLGVEIGGSVDLVSTVWSADGSSSERVTEPVTVVGLLADGTGFGFGMPSGLADQADLTRWRAADGEASYSSSPSRSTTAPIPPPCATPSRR</sequence>
<organism evidence="5 6">
    <name type="scientific">Litorihabitans aurantiacus</name>
    <dbReference type="NCBI Taxonomy" id="1930061"/>
    <lineage>
        <taxon>Bacteria</taxon>
        <taxon>Bacillati</taxon>
        <taxon>Actinomycetota</taxon>
        <taxon>Actinomycetes</taxon>
        <taxon>Micrococcales</taxon>
        <taxon>Beutenbergiaceae</taxon>
        <taxon>Litorihabitans</taxon>
    </lineage>
</organism>
<feature type="transmembrane region" description="Helical" evidence="3">
    <location>
        <begin position="12"/>
        <end position="35"/>
    </location>
</feature>
<evidence type="ECO:0000256" key="2">
    <source>
        <dbReference type="SAM" id="MobiDB-lite"/>
    </source>
</evidence>
<keyword evidence="3" id="KW-0812">Transmembrane</keyword>
<reference evidence="5" key="1">
    <citation type="journal article" date="2014" name="Int. J. Syst. Evol. Microbiol.">
        <title>Complete genome sequence of Corynebacterium casei LMG S-19264T (=DSM 44701T), isolated from a smear-ripened cheese.</title>
        <authorList>
            <consortium name="US DOE Joint Genome Institute (JGI-PGF)"/>
            <person name="Walter F."/>
            <person name="Albersmeier A."/>
            <person name="Kalinowski J."/>
            <person name="Ruckert C."/>
        </authorList>
    </citation>
    <scope>NUCLEOTIDE SEQUENCE</scope>
    <source>
        <strain evidence="5">NBRC 112290</strain>
    </source>
</reference>
<dbReference type="Proteomes" id="UP001157161">
    <property type="component" value="Unassembled WGS sequence"/>
</dbReference>
<feature type="compositionally biased region" description="Pro residues" evidence="2">
    <location>
        <begin position="218"/>
        <end position="229"/>
    </location>
</feature>
<feature type="region of interest" description="Disordered" evidence="2">
    <location>
        <begin position="201"/>
        <end position="229"/>
    </location>
</feature>
<protein>
    <recommendedName>
        <fullName evidence="4">MacB-like periplasmic core domain-containing protein</fullName>
    </recommendedName>
</protein>
<dbReference type="Pfam" id="PF12704">
    <property type="entry name" value="MacB_PCD"/>
    <property type="match status" value="1"/>
</dbReference>
<reference evidence="5" key="2">
    <citation type="submission" date="2023-02" db="EMBL/GenBank/DDBJ databases">
        <authorList>
            <person name="Sun Q."/>
            <person name="Mori K."/>
        </authorList>
    </citation>
    <scope>NUCLEOTIDE SEQUENCE</scope>
    <source>
        <strain evidence="5">NBRC 112290</strain>
    </source>
</reference>
<comment type="caution">
    <text evidence="5">The sequence shown here is derived from an EMBL/GenBank/DDBJ whole genome shotgun (WGS) entry which is preliminary data.</text>
</comment>
<feature type="domain" description="MacB-like periplasmic core" evidence="4">
    <location>
        <begin position="21"/>
        <end position="184"/>
    </location>
</feature>
<dbReference type="InterPro" id="IPR025857">
    <property type="entry name" value="MacB_PCD"/>
</dbReference>
<accession>A0AA37XGM2</accession>
<evidence type="ECO:0000313" key="5">
    <source>
        <dbReference type="EMBL" id="GMA33060.1"/>
    </source>
</evidence>
<keyword evidence="3" id="KW-0472">Membrane</keyword>
<gene>
    <name evidence="5" type="ORF">GCM10025875_30520</name>
</gene>
<evidence type="ECO:0000259" key="4">
    <source>
        <dbReference type="Pfam" id="PF12704"/>
    </source>
</evidence>
<evidence type="ECO:0000256" key="3">
    <source>
        <dbReference type="SAM" id="Phobius"/>
    </source>
</evidence>
<feature type="compositionally biased region" description="Low complexity" evidence="2">
    <location>
        <begin position="205"/>
        <end position="217"/>
    </location>
</feature>
<dbReference type="AlphaFoldDB" id="A0AA37XGM2"/>
<name>A0AA37XGM2_9MICO</name>